<evidence type="ECO:0000313" key="2">
    <source>
        <dbReference type="EMBL" id="OOK74729.1"/>
    </source>
</evidence>
<comment type="caution">
    <text evidence="2">The sequence shown here is derived from an EMBL/GenBank/DDBJ whole genome shotgun (WGS) entry which is preliminary data.</text>
</comment>
<feature type="region of interest" description="Disordered" evidence="1">
    <location>
        <begin position="25"/>
        <end position="44"/>
    </location>
</feature>
<evidence type="ECO:0000256" key="1">
    <source>
        <dbReference type="SAM" id="MobiDB-lite"/>
    </source>
</evidence>
<proteinExistence type="predicted"/>
<dbReference type="Proteomes" id="UP000188532">
    <property type="component" value="Unassembled WGS sequence"/>
</dbReference>
<dbReference type="EMBL" id="MVBN01000004">
    <property type="protein sequence ID" value="OOK74729.1"/>
    <property type="molecule type" value="Genomic_DNA"/>
</dbReference>
<gene>
    <name evidence="2" type="ORF">BZL29_4072</name>
</gene>
<protein>
    <submittedName>
        <fullName evidence="2">Uncharacterized protein</fullName>
    </submittedName>
</protein>
<evidence type="ECO:0000313" key="3">
    <source>
        <dbReference type="Proteomes" id="UP000188532"/>
    </source>
</evidence>
<accession>A0A1V3X676</accession>
<organism evidence="2 3">
    <name type="scientific">Mycobacterium kansasii</name>
    <dbReference type="NCBI Taxonomy" id="1768"/>
    <lineage>
        <taxon>Bacteria</taxon>
        <taxon>Bacillati</taxon>
        <taxon>Actinomycetota</taxon>
        <taxon>Actinomycetes</taxon>
        <taxon>Mycobacteriales</taxon>
        <taxon>Mycobacteriaceae</taxon>
        <taxon>Mycobacterium</taxon>
    </lineage>
</organism>
<sequence>MVQPCGTDNPPTRAAWPLPADTGALATLRGDDANTSRSELMGSP</sequence>
<name>A0A1V3X676_MYCKA</name>
<reference evidence="2 3" key="1">
    <citation type="submission" date="2017-02" db="EMBL/GenBank/DDBJ databases">
        <title>Complete genome sequences of Mycobacterium kansasii strains isolated from rhesus macaques.</title>
        <authorList>
            <person name="Panda A."/>
            <person name="Nagaraj S."/>
            <person name="Zhao X."/>
            <person name="Tettelin H."/>
            <person name="Detolla L.J."/>
        </authorList>
    </citation>
    <scope>NUCLEOTIDE SEQUENCE [LARGE SCALE GENOMIC DNA]</scope>
    <source>
        <strain evidence="2 3">11-3469</strain>
    </source>
</reference>
<dbReference type="AlphaFoldDB" id="A0A1V3X676"/>